<gene>
    <name evidence="2" type="ORF">RND71_005720</name>
</gene>
<dbReference type="InterPro" id="IPR029058">
    <property type="entry name" value="AB_hydrolase_fold"/>
</dbReference>
<dbReference type="PRINTS" id="PR00111">
    <property type="entry name" value="ABHYDROLASE"/>
</dbReference>
<proteinExistence type="predicted"/>
<dbReference type="Gene3D" id="3.40.50.1820">
    <property type="entry name" value="alpha/beta hydrolase"/>
    <property type="match status" value="1"/>
</dbReference>
<evidence type="ECO:0000313" key="3">
    <source>
        <dbReference type="Proteomes" id="UP001291623"/>
    </source>
</evidence>
<accession>A0AAE1SPK5</accession>
<evidence type="ECO:0000313" key="2">
    <source>
        <dbReference type="EMBL" id="KAK4375043.1"/>
    </source>
</evidence>
<dbReference type="PANTHER" id="PTHR47832">
    <property type="entry name" value="DNA PHOTOLYASE"/>
    <property type="match status" value="1"/>
</dbReference>
<dbReference type="GO" id="GO:0016787">
    <property type="term" value="F:hydrolase activity"/>
    <property type="evidence" value="ECO:0007669"/>
    <property type="project" value="UniProtKB-ARBA"/>
</dbReference>
<dbReference type="InterPro" id="IPR000639">
    <property type="entry name" value="Epox_hydrolase-like"/>
</dbReference>
<keyword evidence="3" id="KW-1185">Reference proteome</keyword>
<name>A0AAE1SPK5_9SOLA</name>
<protein>
    <recommendedName>
        <fullName evidence="1">AB hydrolase-1 domain-containing protein</fullName>
    </recommendedName>
</protein>
<dbReference type="PRINTS" id="PR00412">
    <property type="entry name" value="EPOXHYDRLASE"/>
</dbReference>
<comment type="caution">
    <text evidence="2">The sequence shown here is derived from an EMBL/GenBank/DDBJ whole genome shotgun (WGS) entry which is preliminary data.</text>
</comment>
<dbReference type="Pfam" id="PF12697">
    <property type="entry name" value="Abhydrolase_6"/>
    <property type="match status" value="1"/>
</dbReference>
<organism evidence="2 3">
    <name type="scientific">Anisodus tanguticus</name>
    <dbReference type="NCBI Taxonomy" id="243964"/>
    <lineage>
        <taxon>Eukaryota</taxon>
        <taxon>Viridiplantae</taxon>
        <taxon>Streptophyta</taxon>
        <taxon>Embryophyta</taxon>
        <taxon>Tracheophyta</taxon>
        <taxon>Spermatophyta</taxon>
        <taxon>Magnoliopsida</taxon>
        <taxon>eudicotyledons</taxon>
        <taxon>Gunneridae</taxon>
        <taxon>Pentapetalae</taxon>
        <taxon>asterids</taxon>
        <taxon>lamiids</taxon>
        <taxon>Solanales</taxon>
        <taxon>Solanaceae</taxon>
        <taxon>Solanoideae</taxon>
        <taxon>Hyoscyameae</taxon>
        <taxon>Anisodus</taxon>
    </lineage>
</organism>
<dbReference type="InterPro" id="IPR000073">
    <property type="entry name" value="AB_hydrolase_1"/>
</dbReference>
<dbReference type="SUPFAM" id="SSF53474">
    <property type="entry name" value="alpha/beta-Hydrolases"/>
    <property type="match status" value="1"/>
</dbReference>
<dbReference type="PANTHER" id="PTHR47832:SF1">
    <property type="entry name" value="DNA PHOTOLYASE"/>
    <property type="match status" value="1"/>
</dbReference>
<evidence type="ECO:0000259" key="1">
    <source>
        <dbReference type="Pfam" id="PF12697"/>
    </source>
</evidence>
<reference evidence="2" key="1">
    <citation type="submission" date="2023-12" db="EMBL/GenBank/DDBJ databases">
        <title>Genome assembly of Anisodus tanguticus.</title>
        <authorList>
            <person name="Wang Y.-J."/>
        </authorList>
    </citation>
    <scope>NUCLEOTIDE SEQUENCE</scope>
    <source>
        <strain evidence="2">KB-2021</strain>
        <tissue evidence="2">Leaf</tissue>
    </source>
</reference>
<sequence length="466" mass="52555">MDYQSYQTLNLYIDGHGSSIFLPFSFTIKPQKYSCFLLLYYLCNVPENESCEQRQCSYTLVQVRSSSRRSPRNCSSFYAIHTCTFIHLRSSHSFQVHEKLCAAETREGASFGALFGSALLLGIISRRRVYYEAIEYEKERNAGFVSPFGYSAKTVAAAVDTVCSIEWYMLLALKSKEASSAVRIWRWNGHLIHYTLTGDEGPALLLVHGFGAFWSHYRDNIHNIAQAGNRVWAMTLLGFGESEKPNIVYTEVVWAKLLRDFIIEVVGEHVHLVGNSIGGYFASIVTCLWPALVKSVILLNSAGNVIPGYSGACHSDVRQTSGAAWLGARFLSVFLRLNLRNTVRSCYPIRSDRADEWLIQEMLRASYDPGVVVVLESIFSFDLSVPINYLLQGFEKRVLVLQGMKDPLSDSRSRLAMLREHCEGIVIRELNAGHCPHDEKPEEVNSIIQEWVVTVESEVLTTSSKR</sequence>
<dbReference type="EMBL" id="JAVYJV010000003">
    <property type="protein sequence ID" value="KAK4375043.1"/>
    <property type="molecule type" value="Genomic_DNA"/>
</dbReference>
<feature type="domain" description="AB hydrolase-1" evidence="1">
    <location>
        <begin position="204"/>
        <end position="445"/>
    </location>
</feature>
<dbReference type="Proteomes" id="UP001291623">
    <property type="component" value="Unassembled WGS sequence"/>
</dbReference>
<dbReference type="AlphaFoldDB" id="A0AAE1SPK5"/>